<accession>A0A0F9RXH8</accession>
<evidence type="ECO:0000313" key="1">
    <source>
        <dbReference type="EMBL" id="KKN21873.1"/>
    </source>
</evidence>
<dbReference type="AlphaFoldDB" id="A0A0F9RXH8"/>
<dbReference type="EMBL" id="LAZR01003111">
    <property type="protein sequence ID" value="KKN21873.1"/>
    <property type="molecule type" value="Genomic_DNA"/>
</dbReference>
<proteinExistence type="predicted"/>
<name>A0A0F9RXH8_9ZZZZ</name>
<protein>
    <submittedName>
        <fullName evidence="1">Uncharacterized protein</fullName>
    </submittedName>
</protein>
<gene>
    <name evidence="1" type="ORF">LCGC14_0921020</name>
</gene>
<sequence length="82" mass="9101">MITHFVIEPEVHGDELPYRVQINTVKAAGVTLVAALMRALEMTGEVRRGTQPIEAARHLFWRYDSDGNPAWAQAIAALEGSR</sequence>
<reference evidence="1" key="1">
    <citation type="journal article" date="2015" name="Nature">
        <title>Complex archaea that bridge the gap between prokaryotes and eukaryotes.</title>
        <authorList>
            <person name="Spang A."/>
            <person name="Saw J.H."/>
            <person name="Jorgensen S.L."/>
            <person name="Zaremba-Niedzwiedzka K."/>
            <person name="Martijn J."/>
            <person name="Lind A.E."/>
            <person name="van Eijk R."/>
            <person name="Schleper C."/>
            <person name="Guy L."/>
            <person name="Ettema T.J."/>
        </authorList>
    </citation>
    <scope>NUCLEOTIDE SEQUENCE</scope>
</reference>
<comment type="caution">
    <text evidence="1">The sequence shown here is derived from an EMBL/GenBank/DDBJ whole genome shotgun (WGS) entry which is preliminary data.</text>
</comment>
<organism evidence="1">
    <name type="scientific">marine sediment metagenome</name>
    <dbReference type="NCBI Taxonomy" id="412755"/>
    <lineage>
        <taxon>unclassified sequences</taxon>
        <taxon>metagenomes</taxon>
        <taxon>ecological metagenomes</taxon>
    </lineage>
</organism>